<feature type="transmembrane region" description="Helical" evidence="1">
    <location>
        <begin position="115"/>
        <end position="137"/>
    </location>
</feature>
<evidence type="ECO:0000313" key="4">
    <source>
        <dbReference type="Proteomes" id="UP001595533"/>
    </source>
</evidence>
<dbReference type="EMBL" id="JBHRTS010000004">
    <property type="protein sequence ID" value="MFC3194190.1"/>
    <property type="molecule type" value="Genomic_DNA"/>
</dbReference>
<accession>A0ABV7J7W8</accession>
<dbReference type="InterPro" id="IPR013099">
    <property type="entry name" value="K_chnl_dom"/>
</dbReference>
<dbReference type="RefSeq" id="WP_077412460.1">
    <property type="nucleotide sequence ID" value="NZ_JBHRTS010000004.1"/>
</dbReference>
<comment type="caution">
    <text evidence="3">The sequence shown here is derived from an EMBL/GenBank/DDBJ whole genome shotgun (WGS) entry which is preliminary data.</text>
</comment>
<keyword evidence="3" id="KW-0407">Ion channel</keyword>
<sequence length="152" mass="16787">MTSNPFITGSLLITLSVVFHVAALVLLSKFLKQLNQTVCAWPQLIRKLLLLSFAVLYVIVVHTIEIVIWAGWYVHLGEFDSFIQAVYFSTVTATTLGYGDLTLSTANQMISGFEAIGGLVLFGVSTAFFIKLIGIFFDPDQSSGHFKMDDRS</sequence>
<evidence type="ECO:0000313" key="3">
    <source>
        <dbReference type="EMBL" id="MFC3194190.1"/>
    </source>
</evidence>
<dbReference type="Gene3D" id="1.10.287.70">
    <property type="match status" value="1"/>
</dbReference>
<gene>
    <name evidence="3" type="ORF">ACFODZ_08045</name>
</gene>
<keyword evidence="4" id="KW-1185">Reference proteome</keyword>
<feature type="transmembrane region" description="Helical" evidence="1">
    <location>
        <begin position="48"/>
        <end position="70"/>
    </location>
</feature>
<evidence type="ECO:0000259" key="2">
    <source>
        <dbReference type="Pfam" id="PF07885"/>
    </source>
</evidence>
<feature type="transmembrane region" description="Helical" evidence="1">
    <location>
        <begin position="82"/>
        <end position="103"/>
    </location>
</feature>
<dbReference type="SUPFAM" id="SSF81324">
    <property type="entry name" value="Voltage-gated potassium channels"/>
    <property type="match status" value="1"/>
</dbReference>
<keyword evidence="1" id="KW-1133">Transmembrane helix</keyword>
<organism evidence="3 4">
    <name type="scientific">Marinicella sediminis</name>
    <dbReference type="NCBI Taxonomy" id="1792834"/>
    <lineage>
        <taxon>Bacteria</taxon>
        <taxon>Pseudomonadati</taxon>
        <taxon>Pseudomonadota</taxon>
        <taxon>Gammaproteobacteria</taxon>
        <taxon>Lysobacterales</taxon>
        <taxon>Marinicellaceae</taxon>
        <taxon>Marinicella</taxon>
    </lineage>
</organism>
<dbReference type="Pfam" id="PF07885">
    <property type="entry name" value="Ion_trans_2"/>
    <property type="match status" value="1"/>
</dbReference>
<dbReference type="Proteomes" id="UP001595533">
    <property type="component" value="Unassembled WGS sequence"/>
</dbReference>
<keyword evidence="3" id="KW-0406">Ion transport</keyword>
<keyword evidence="3" id="KW-0813">Transport</keyword>
<keyword evidence="1" id="KW-0812">Transmembrane</keyword>
<evidence type="ECO:0000256" key="1">
    <source>
        <dbReference type="SAM" id="Phobius"/>
    </source>
</evidence>
<proteinExistence type="predicted"/>
<name>A0ABV7J7W8_9GAMM</name>
<reference evidence="4" key="1">
    <citation type="journal article" date="2019" name="Int. J. Syst. Evol. Microbiol.">
        <title>The Global Catalogue of Microorganisms (GCM) 10K type strain sequencing project: providing services to taxonomists for standard genome sequencing and annotation.</title>
        <authorList>
            <consortium name="The Broad Institute Genomics Platform"/>
            <consortium name="The Broad Institute Genome Sequencing Center for Infectious Disease"/>
            <person name="Wu L."/>
            <person name="Ma J."/>
        </authorList>
    </citation>
    <scope>NUCLEOTIDE SEQUENCE [LARGE SCALE GENOMIC DNA]</scope>
    <source>
        <strain evidence="4">KCTC 42953</strain>
    </source>
</reference>
<feature type="domain" description="Potassium channel" evidence="2">
    <location>
        <begin position="63"/>
        <end position="132"/>
    </location>
</feature>
<protein>
    <submittedName>
        <fullName evidence="3">Potassium channel family protein</fullName>
    </submittedName>
</protein>
<feature type="transmembrane region" description="Helical" evidence="1">
    <location>
        <begin position="6"/>
        <end position="27"/>
    </location>
</feature>
<dbReference type="GO" id="GO:0034220">
    <property type="term" value="P:monoatomic ion transmembrane transport"/>
    <property type="evidence" value="ECO:0007669"/>
    <property type="project" value="UniProtKB-KW"/>
</dbReference>
<keyword evidence="1" id="KW-0472">Membrane</keyword>